<protein>
    <submittedName>
        <fullName evidence="3">Uncharacterized protein</fullName>
    </submittedName>
</protein>
<dbReference type="AlphaFoldDB" id="A0A1Z3N9N7"/>
<keyword evidence="2" id="KW-0732">Signal</keyword>
<gene>
    <name evidence="3" type="ORF">B9G79_11735</name>
</gene>
<evidence type="ECO:0000256" key="1">
    <source>
        <dbReference type="SAM" id="MobiDB-lite"/>
    </source>
</evidence>
<reference evidence="3 4" key="1">
    <citation type="submission" date="2017-04" db="EMBL/GenBank/DDBJ databases">
        <title>Whole genome sequence of Bdellovibrio bacteriovorus strain SSB218315.</title>
        <authorList>
            <person name="Oyedara O."/>
            <person name="Rodriguez-Perez M.A."/>
        </authorList>
    </citation>
    <scope>NUCLEOTIDE SEQUENCE [LARGE SCALE GENOMIC DNA]</scope>
    <source>
        <strain evidence="3 4">SSB218315</strain>
    </source>
</reference>
<feature type="chain" id="PRO_5012193353" evidence="2">
    <location>
        <begin position="27"/>
        <end position="102"/>
    </location>
</feature>
<accession>A0A1Z3N9N7</accession>
<dbReference type="EMBL" id="CP020946">
    <property type="protein sequence ID" value="ASD64188.1"/>
    <property type="molecule type" value="Genomic_DNA"/>
</dbReference>
<proteinExistence type="predicted"/>
<dbReference type="OrthoDB" id="5298028at2"/>
<name>A0A1Z3N9N7_BDEBC</name>
<feature type="signal peptide" evidence="2">
    <location>
        <begin position="1"/>
        <end position="26"/>
    </location>
</feature>
<sequence length="102" mass="11071">MFKTLQKQLIATLMLVTVTSAHTSWAQEKSHEALKEAFRACHEELGIAQPEPGQRPQAPDDETRSKIDACLQEKGFEAPPKFGRGGGPGKGRPERSASSGVQ</sequence>
<evidence type="ECO:0000256" key="2">
    <source>
        <dbReference type="SAM" id="SignalP"/>
    </source>
</evidence>
<dbReference type="Proteomes" id="UP000197003">
    <property type="component" value="Chromosome"/>
</dbReference>
<feature type="region of interest" description="Disordered" evidence="1">
    <location>
        <begin position="72"/>
        <end position="102"/>
    </location>
</feature>
<dbReference type="RefSeq" id="WP_088565667.1">
    <property type="nucleotide sequence ID" value="NZ_CP020946.1"/>
</dbReference>
<evidence type="ECO:0000313" key="4">
    <source>
        <dbReference type="Proteomes" id="UP000197003"/>
    </source>
</evidence>
<organism evidence="3 4">
    <name type="scientific">Bdellovibrio bacteriovorus</name>
    <dbReference type="NCBI Taxonomy" id="959"/>
    <lineage>
        <taxon>Bacteria</taxon>
        <taxon>Pseudomonadati</taxon>
        <taxon>Bdellovibrionota</taxon>
        <taxon>Bdellovibrionia</taxon>
        <taxon>Bdellovibrionales</taxon>
        <taxon>Pseudobdellovibrionaceae</taxon>
        <taxon>Bdellovibrio</taxon>
    </lineage>
</organism>
<evidence type="ECO:0000313" key="3">
    <source>
        <dbReference type="EMBL" id="ASD64188.1"/>
    </source>
</evidence>